<gene>
    <name evidence="2" type="ORF">ECRASSUSDP1_LOCUS14037</name>
</gene>
<sequence length="90" mass="10414">MTKVVAVAISHQQKKIVPNQREFYQTKNKSITRGHFVDNKGINLRIKVQSSKNGCRSKRRNKTARNSANKPRIKVCNFSCDFNIRRKPIS</sequence>
<protein>
    <submittedName>
        <fullName evidence="2">Uncharacterized protein</fullName>
    </submittedName>
</protein>
<dbReference type="Proteomes" id="UP001295684">
    <property type="component" value="Unassembled WGS sequence"/>
</dbReference>
<proteinExistence type="predicted"/>
<keyword evidence="3" id="KW-1185">Reference proteome</keyword>
<evidence type="ECO:0000256" key="1">
    <source>
        <dbReference type="SAM" id="MobiDB-lite"/>
    </source>
</evidence>
<organism evidence="2 3">
    <name type="scientific">Euplotes crassus</name>
    <dbReference type="NCBI Taxonomy" id="5936"/>
    <lineage>
        <taxon>Eukaryota</taxon>
        <taxon>Sar</taxon>
        <taxon>Alveolata</taxon>
        <taxon>Ciliophora</taxon>
        <taxon>Intramacronucleata</taxon>
        <taxon>Spirotrichea</taxon>
        <taxon>Hypotrichia</taxon>
        <taxon>Euplotida</taxon>
        <taxon>Euplotidae</taxon>
        <taxon>Moneuplotes</taxon>
    </lineage>
</organism>
<evidence type="ECO:0000313" key="3">
    <source>
        <dbReference type="Proteomes" id="UP001295684"/>
    </source>
</evidence>
<feature type="region of interest" description="Disordered" evidence="1">
    <location>
        <begin position="49"/>
        <end position="70"/>
    </location>
</feature>
<dbReference type="EMBL" id="CAMPGE010014004">
    <property type="protein sequence ID" value="CAI2372705.1"/>
    <property type="molecule type" value="Genomic_DNA"/>
</dbReference>
<reference evidence="2" key="1">
    <citation type="submission" date="2023-07" db="EMBL/GenBank/DDBJ databases">
        <authorList>
            <consortium name="AG Swart"/>
            <person name="Singh M."/>
            <person name="Singh A."/>
            <person name="Seah K."/>
            <person name="Emmerich C."/>
        </authorList>
    </citation>
    <scope>NUCLEOTIDE SEQUENCE</scope>
    <source>
        <strain evidence="2">DP1</strain>
    </source>
</reference>
<dbReference type="AlphaFoldDB" id="A0AAD1XHA6"/>
<evidence type="ECO:0000313" key="2">
    <source>
        <dbReference type="EMBL" id="CAI2372705.1"/>
    </source>
</evidence>
<name>A0AAD1XHA6_EUPCR</name>
<accession>A0AAD1XHA6</accession>
<comment type="caution">
    <text evidence="2">The sequence shown here is derived from an EMBL/GenBank/DDBJ whole genome shotgun (WGS) entry which is preliminary data.</text>
</comment>